<evidence type="ECO:0000313" key="3">
    <source>
        <dbReference type="Proteomes" id="UP000326924"/>
    </source>
</evidence>
<name>A0A5J5EWJ5_9PEZI</name>
<dbReference type="OrthoDB" id="2104739at2759"/>
<feature type="non-terminal residue" evidence="2">
    <location>
        <position position="86"/>
    </location>
</feature>
<dbReference type="AlphaFoldDB" id="A0A5J5EWJ5"/>
<feature type="non-terminal residue" evidence="2">
    <location>
        <position position="1"/>
    </location>
</feature>
<dbReference type="Pfam" id="PF13391">
    <property type="entry name" value="HNH_2"/>
    <property type="match status" value="1"/>
</dbReference>
<organism evidence="2 3">
    <name type="scientific">Sphaerosporella brunnea</name>
    <dbReference type="NCBI Taxonomy" id="1250544"/>
    <lineage>
        <taxon>Eukaryota</taxon>
        <taxon>Fungi</taxon>
        <taxon>Dikarya</taxon>
        <taxon>Ascomycota</taxon>
        <taxon>Pezizomycotina</taxon>
        <taxon>Pezizomycetes</taxon>
        <taxon>Pezizales</taxon>
        <taxon>Pyronemataceae</taxon>
        <taxon>Sphaerosporella</taxon>
    </lineage>
</organism>
<dbReference type="InterPro" id="IPR003615">
    <property type="entry name" value="HNH_nuc"/>
</dbReference>
<keyword evidence="3" id="KW-1185">Reference proteome</keyword>
<dbReference type="InParanoid" id="A0A5J5EWJ5"/>
<evidence type="ECO:0000259" key="1">
    <source>
        <dbReference type="Pfam" id="PF13391"/>
    </source>
</evidence>
<gene>
    <name evidence="2" type="ORF">FN846DRAFT_984088</name>
</gene>
<reference evidence="2 3" key="1">
    <citation type="submission" date="2019-09" db="EMBL/GenBank/DDBJ databases">
        <title>Draft genome of the ectomycorrhizal ascomycete Sphaerosporella brunnea.</title>
        <authorList>
            <consortium name="DOE Joint Genome Institute"/>
            <person name="Benucci G.M."/>
            <person name="Marozzi G."/>
            <person name="Antonielli L."/>
            <person name="Sanchez S."/>
            <person name="Marco P."/>
            <person name="Wang X."/>
            <person name="Falini L.B."/>
            <person name="Barry K."/>
            <person name="Haridas S."/>
            <person name="Lipzen A."/>
            <person name="Labutti K."/>
            <person name="Grigoriev I.V."/>
            <person name="Murat C."/>
            <person name="Martin F."/>
            <person name="Albertini E."/>
            <person name="Donnini D."/>
            <person name="Bonito G."/>
        </authorList>
    </citation>
    <scope>NUCLEOTIDE SEQUENCE [LARGE SCALE GENOMIC DNA]</scope>
    <source>
        <strain evidence="2 3">Sb_GMNB300</strain>
    </source>
</reference>
<dbReference type="EMBL" id="VXIS01000103">
    <property type="protein sequence ID" value="KAA8904890.1"/>
    <property type="molecule type" value="Genomic_DNA"/>
</dbReference>
<dbReference type="Proteomes" id="UP000326924">
    <property type="component" value="Unassembled WGS sequence"/>
</dbReference>
<protein>
    <recommendedName>
        <fullName evidence="1">HNH nuclease domain-containing protein</fullName>
    </recommendedName>
</protein>
<evidence type="ECO:0000313" key="2">
    <source>
        <dbReference type="EMBL" id="KAA8904890.1"/>
    </source>
</evidence>
<proteinExistence type="predicted"/>
<feature type="domain" description="HNH nuclease" evidence="1">
    <location>
        <begin position="7"/>
        <end position="71"/>
    </location>
</feature>
<comment type="caution">
    <text evidence="2">The sequence shown here is derived from an EMBL/GenBank/DDBJ whole genome shotgun (WGS) entry which is preliminary data.</text>
</comment>
<accession>A0A5J5EWJ5</accession>
<sequence length="86" mass="9833">AKERVGSVEGAHVLPHTLNASEDGQLTERGVHMWTIANLFRPGIPHMVLRYKIDDPRNATLLLHDLHVELQRNRMFTTSKQDPEIL</sequence>